<sequence length="39" mass="4559">MKVEWVESTHRQCKCANVAFFFKQWGGWGADGKRRANKT</sequence>
<reference evidence="1" key="1">
    <citation type="submission" date="2019-02" db="EMBL/GenBank/DDBJ databases">
        <authorList>
            <person name="Gruber-Vodicka R. H."/>
            <person name="Seah K. B. B."/>
        </authorList>
    </citation>
    <scope>NUCLEOTIDE SEQUENCE</scope>
    <source>
        <strain evidence="1">BECK_S312</strain>
        <strain evidence="2">BECK_S426</strain>
    </source>
</reference>
<name>A0A450WRV3_9GAMM</name>
<proteinExistence type="predicted"/>
<dbReference type="EMBL" id="CAADFP010000248">
    <property type="protein sequence ID" value="VFK34158.1"/>
    <property type="molecule type" value="Genomic_DNA"/>
</dbReference>
<dbReference type="AlphaFoldDB" id="A0A450WRV3"/>
<gene>
    <name evidence="1" type="ORF">BECKLPF1236A_GA0070988_102364</name>
    <name evidence="2" type="ORF">BECKLPF1236C_GA0070990_102484</name>
</gene>
<protein>
    <submittedName>
        <fullName evidence="1">Phage protein Gp37/Gp68</fullName>
    </submittedName>
</protein>
<accession>A0A450WRV3</accession>
<dbReference type="InterPro" id="IPR011101">
    <property type="entry name" value="DUF5131"/>
</dbReference>
<dbReference type="EMBL" id="CAADFM010000236">
    <property type="protein sequence ID" value="VFK19765.1"/>
    <property type="molecule type" value="Genomic_DNA"/>
</dbReference>
<evidence type="ECO:0000313" key="1">
    <source>
        <dbReference type="EMBL" id="VFK19765.1"/>
    </source>
</evidence>
<organism evidence="1">
    <name type="scientific">Candidatus Kentrum sp. LPFa</name>
    <dbReference type="NCBI Taxonomy" id="2126335"/>
    <lineage>
        <taxon>Bacteria</taxon>
        <taxon>Pseudomonadati</taxon>
        <taxon>Pseudomonadota</taxon>
        <taxon>Gammaproteobacteria</taxon>
        <taxon>Candidatus Kentrum</taxon>
    </lineage>
</organism>
<evidence type="ECO:0000313" key="2">
    <source>
        <dbReference type="EMBL" id="VFK34158.1"/>
    </source>
</evidence>
<dbReference type="Pfam" id="PF07505">
    <property type="entry name" value="DUF5131"/>
    <property type="match status" value="1"/>
</dbReference>